<keyword evidence="2" id="KW-0732">Signal</keyword>
<dbReference type="Pfam" id="PF03401">
    <property type="entry name" value="TctC"/>
    <property type="match status" value="1"/>
</dbReference>
<evidence type="ECO:0000256" key="1">
    <source>
        <dbReference type="ARBA" id="ARBA00006987"/>
    </source>
</evidence>
<reference evidence="3 4" key="1">
    <citation type="submission" date="2017-07" db="EMBL/GenBank/DDBJ databases">
        <title>Draft Genome Sequences of Select Purple Nonsulfur Bacteria.</title>
        <authorList>
            <person name="Lasarre B."/>
            <person name="Mckinlay J.B."/>
        </authorList>
    </citation>
    <scope>NUCLEOTIDE SEQUENCE [LARGE SCALE GENOMIC DNA]</scope>
    <source>
        <strain evidence="3 4">DSM 5909</strain>
    </source>
</reference>
<evidence type="ECO:0000313" key="4">
    <source>
        <dbReference type="Proteomes" id="UP000249130"/>
    </source>
</evidence>
<dbReference type="PROSITE" id="PS51318">
    <property type="entry name" value="TAT"/>
    <property type="match status" value="1"/>
</dbReference>
<dbReference type="Gene3D" id="3.40.190.150">
    <property type="entry name" value="Bordetella uptake gene, domain 1"/>
    <property type="match status" value="1"/>
</dbReference>
<dbReference type="InterPro" id="IPR006311">
    <property type="entry name" value="TAT_signal"/>
</dbReference>
<sequence length="328" mass="34287">MAVMLTRRRSLQLAGAALAAPALLRGARADTWPSKPIKAIVTLSAGSTIDIVARMSLDPLSRLIGQNIIVENRPGAGGTIAGAAVARAEPDGYTVLINSSMHSATPVVYPKLGYDVARDLSAVAALGSSPNVIVVRPASGYKTLADFVAAAKTKPGGFTFGTAGVGSATHVSTERFRYAAGFPGVHVPFRGMPEALVEVMTGRVDFSCSSIASALTFVRDGSLVALAVTTPKRCSALPNVPTTTELGFANSDYTFWTGMFVPSKTPREIVDKMNAETRKAMLTPGLAEKLAQEGVDPMPIGAAEFDALIKTEIAATQALVKATNINFY</sequence>
<comment type="similarity">
    <text evidence="1">Belongs to the UPF0065 (bug) family.</text>
</comment>
<dbReference type="Gene3D" id="3.40.190.10">
    <property type="entry name" value="Periplasmic binding protein-like II"/>
    <property type="match status" value="1"/>
</dbReference>
<dbReference type="EMBL" id="NPEX01000079">
    <property type="protein sequence ID" value="RAI43632.1"/>
    <property type="molecule type" value="Genomic_DNA"/>
</dbReference>
<gene>
    <name evidence="3" type="ORF">CH341_13405</name>
</gene>
<dbReference type="PIRSF" id="PIRSF017082">
    <property type="entry name" value="YflP"/>
    <property type="match status" value="1"/>
</dbReference>
<dbReference type="PANTHER" id="PTHR42928:SF5">
    <property type="entry name" value="BLR1237 PROTEIN"/>
    <property type="match status" value="1"/>
</dbReference>
<dbReference type="Proteomes" id="UP000249130">
    <property type="component" value="Unassembled WGS sequence"/>
</dbReference>
<evidence type="ECO:0000256" key="2">
    <source>
        <dbReference type="SAM" id="SignalP"/>
    </source>
</evidence>
<organism evidence="3 4">
    <name type="scientific">Rhodoplanes roseus</name>
    <dbReference type="NCBI Taxonomy" id="29409"/>
    <lineage>
        <taxon>Bacteria</taxon>
        <taxon>Pseudomonadati</taxon>
        <taxon>Pseudomonadota</taxon>
        <taxon>Alphaproteobacteria</taxon>
        <taxon>Hyphomicrobiales</taxon>
        <taxon>Nitrobacteraceae</taxon>
        <taxon>Rhodoplanes</taxon>
    </lineage>
</organism>
<dbReference type="SUPFAM" id="SSF53850">
    <property type="entry name" value="Periplasmic binding protein-like II"/>
    <property type="match status" value="1"/>
</dbReference>
<dbReference type="PANTHER" id="PTHR42928">
    <property type="entry name" value="TRICARBOXYLATE-BINDING PROTEIN"/>
    <property type="match status" value="1"/>
</dbReference>
<feature type="chain" id="PRO_5016301463" description="Tat pathway signal protein" evidence="2">
    <location>
        <begin position="20"/>
        <end position="328"/>
    </location>
</feature>
<keyword evidence="4" id="KW-1185">Reference proteome</keyword>
<accession>A0A327L2C3</accession>
<evidence type="ECO:0000313" key="3">
    <source>
        <dbReference type="EMBL" id="RAI43632.1"/>
    </source>
</evidence>
<comment type="caution">
    <text evidence="3">The sequence shown here is derived from an EMBL/GenBank/DDBJ whole genome shotgun (WGS) entry which is preliminary data.</text>
</comment>
<protein>
    <recommendedName>
        <fullName evidence="5">Tat pathway signal protein</fullName>
    </recommendedName>
</protein>
<proteinExistence type="inferred from homology"/>
<dbReference type="InterPro" id="IPR005064">
    <property type="entry name" value="BUG"/>
</dbReference>
<evidence type="ECO:0008006" key="5">
    <source>
        <dbReference type="Google" id="ProtNLM"/>
    </source>
</evidence>
<dbReference type="OrthoDB" id="8248534at2"/>
<dbReference type="AlphaFoldDB" id="A0A327L2C3"/>
<name>A0A327L2C3_9BRAD</name>
<feature type="signal peptide" evidence="2">
    <location>
        <begin position="1"/>
        <end position="19"/>
    </location>
</feature>
<dbReference type="InterPro" id="IPR042100">
    <property type="entry name" value="Bug_dom1"/>
</dbReference>